<dbReference type="GO" id="GO:0006310">
    <property type="term" value="P:DNA recombination"/>
    <property type="evidence" value="ECO:0007669"/>
    <property type="project" value="UniProtKB-KW"/>
</dbReference>
<name>A0A9N9AN53_9GLOM</name>
<keyword evidence="1" id="KW-0233">DNA recombination</keyword>
<keyword evidence="1" id="KW-0067">ATP-binding</keyword>
<dbReference type="EMBL" id="CAJVQA010002106">
    <property type="protein sequence ID" value="CAG8536702.1"/>
    <property type="molecule type" value="Genomic_DNA"/>
</dbReference>
<dbReference type="Proteomes" id="UP000789759">
    <property type="component" value="Unassembled WGS sequence"/>
</dbReference>
<proteinExistence type="inferred from homology"/>
<dbReference type="GO" id="GO:0006281">
    <property type="term" value="P:DNA repair"/>
    <property type="evidence" value="ECO:0007669"/>
    <property type="project" value="UniProtKB-KW"/>
</dbReference>
<evidence type="ECO:0000313" key="5">
    <source>
        <dbReference type="Proteomes" id="UP000789759"/>
    </source>
</evidence>
<feature type="domain" description="DNA helicase Pif1-like DEAD-box helicase" evidence="2">
    <location>
        <begin position="562"/>
        <end position="615"/>
    </location>
</feature>
<dbReference type="OrthoDB" id="2325450at2759"/>
<evidence type="ECO:0000259" key="2">
    <source>
        <dbReference type="Pfam" id="PF05970"/>
    </source>
</evidence>
<dbReference type="GO" id="GO:0043139">
    <property type="term" value="F:5'-3' DNA helicase activity"/>
    <property type="evidence" value="ECO:0007669"/>
    <property type="project" value="UniProtKB-EC"/>
</dbReference>
<comment type="catalytic activity">
    <reaction evidence="1">
        <text>ATP + H2O = ADP + phosphate + H(+)</text>
        <dbReference type="Rhea" id="RHEA:13065"/>
        <dbReference type="ChEBI" id="CHEBI:15377"/>
        <dbReference type="ChEBI" id="CHEBI:15378"/>
        <dbReference type="ChEBI" id="CHEBI:30616"/>
        <dbReference type="ChEBI" id="CHEBI:43474"/>
        <dbReference type="ChEBI" id="CHEBI:456216"/>
        <dbReference type="EC" id="5.6.2.3"/>
    </reaction>
</comment>
<keyword evidence="1" id="KW-0227">DNA damage</keyword>
<dbReference type="EC" id="5.6.2.3" evidence="1"/>
<organism evidence="4 5">
    <name type="scientific">Cetraspora pellucida</name>
    <dbReference type="NCBI Taxonomy" id="1433469"/>
    <lineage>
        <taxon>Eukaryota</taxon>
        <taxon>Fungi</taxon>
        <taxon>Fungi incertae sedis</taxon>
        <taxon>Mucoromycota</taxon>
        <taxon>Glomeromycotina</taxon>
        <taxon>Glomeromycetes</taxon>
        <taxon>Diversisporales</taxon>
        <taxon>Gigasporaceae</taxon>
        <taxon>Cetraspora</taxon>
    </lineage>
</organism>
<evidence type="ECO:0000256" key="1">
    <source>
        <dbReference type="RuleBase" id="RU363044"/>
    </source>
</evidence>
<dbReference type="Pfam" id="PF05970">
    <property type="entry name" value="PIF1"/>
    <property type="match status" value="1"/>
</dbReference>
<dbReference type="PANTHER" id="PTHR47642">
    <property type="entry name" value="ATP-DEPENDENT DNA HELICASE"/>
    <property type="match status" value="1"/>
</dbReference>
<comment type="caution">
    <text evidence="4">The sequence shown here is derived from an EMBL/GenBank/DDBJ whole genome shotgun (WGS) entry which is preliminary data.</text>
</comment>
<keyword evidence="1" id="KW-0378">Hydrolase</keyword>
<comment type="similarity">
    <text evidence="1">Belongs to the helicase family.</text>
</comment>
<keyword evidence="1" id="KW-0347">Helicase</keyword>
<comment type="cofactor">
    <cofactor evidence="1">
        <name>Mg(2+)</name>
        <dbReference type="ChEBI" id="CHEBI:18420"/>
    </cofactor>
</comment>
<accession>A0A9N9AN53</accession>
<feature type="domain" description="Helitron helicase-like" evidence="3">
    <location>
        <begin position="27"/>
        <end position="128"/>
    </location>
</feature>
<dbReference type="GO" id="GO:0000723">
    <property type="term" value="P:telomere maintenance"/>
    <property type="evidence" value="ECO:0007669"/>
    <property type="project" value="InterPro"/>
</dbReference>
<evidence type="ECO:0000313" key="4">
    <source>
        <dbReference type="EMBL" id="CAG8536702.1"/>
    </source>
</evidence>
<dbReference type="InterPro" id="IPR027417">
    <property type="entry name" value="P-loop_NTPase"/>
</dbReference>
<dbReference type="GO" id="GO:0016787">
    <property type="term" value="F:hydrolase activity"/>
    <property type="evidence" value="ECO:0007669"/>
    <property type="project" value="UniProtKB-KW"/>
</dbReference>
<dbReference type="Gene3D" id="3.40.50.300">
    <property type="entry name" value="P-loop containing nucleotide triphosphate hydrolases"/>
    <property type="match status" value="1"/>
</dbReference>
<keyword evidence="1" id="KW-0547">Nucleotide-binding</keyword>
<dbReference type="SUPFAM" id="SSF52540">
    <property type="entry name" value="P-loop containing nucleoside triphosphate hydrolases"/>
    <property type="match status" value="2"/>
</dbReference>
<evidence type="ECO:0000259" key="3">
    <source>
        <dbReference type="Pfam" id="PF14214"/>
    </source>
</evidence>
<dbReference type="InterPro" id="IPR051055">
    <property type="entry name" value="PIF1_helicase"/>
</dbReference>
<dbReference type="InterPro" id="IPR010285">
    <property type="entry name" value="DNA_helicase_pif1-like_DEAD"/>
</dbReference>
<dbReference type="Pfam" id="PF14214">
    <property type="entry name" value="Helitron_like_N"/>
    <property type="match status" value="1"/>
</dbReference>
<keyword evidence="1" id="KW-0234">DNA repair</keyword>
<keyword evidence="5" id="KW-1185">Reference proteome</keyword>
<dbReference type="InterPro" id="IPR025476">
    <property type="entry name" value="Helitron_helicase-like"/>
</dbReference>
<dbReference type="PANTHER" id="PTHR47642:SF6">
    <property type="entry name" value="ATP-DEPENDENT DNA HELICASE"/>
    <property type="match status" value="1"/>
</dbReference>
<reference evidence="4" key="1">
    <citation type="submission" date="2021-06" db="EMBL/GenBank/DDBJ databases">
        <authorList>
            <person name="Kallberg Y."/>
            <person name="Tangrot J."/>
            <person name="Rosling A."/>
        </authorList>
    </citation>
    <scope>NUCLEOTIDE SEQUENCE</scope>
    <source>
        <strain evidence="4">FL966</strain>
    </source>
</reference>
<protein>
    <recommendedName>
        <fullName evidence="1">ATP-dependent DNA helicase</fullName>
        <ecNumber evidence="1">5.6.2.3</ecNumber>
    </recommendedName>
</protein>
<dbReference type="CDD" id="cd18809">
    <property type="entry name" value="SF1_C_RecD"/>
    <property type="match status" value="1"/>
</dbReference>
<gene>
    <name evidence="4" type="ORF">CPELLU_LOCUS4102</name>
</gene>
<dbReference type="AlphaFoldDB" id="A0A9N9AN53"/>
<dbReference type="GO" id="GO:0005524">
    <property type="term" value="F:ATP binding"/>
    <property type="evidence" value="ECO:0007669"/>
    <property type="project" value="UniProtKB-KW"/>
</dbReference>
<sequence length="847" mass="97132">MRWKALEKGKIFVWQNLEDIYLTAEDIQELLNINNSLPNQIPYWKKMHNELINMIKQVGADGLIFFTFSAADLHWPDLHNLMPNTSNNIDISLIQAAQTQYVLIPKWGLSNYWYRYEWQHRGSTHVHGIGKVSNAPVVDWNAMQQDENSMNNIIAYVNSIVTAMNPNTTTIYTSEQHPCQKSLDKLVDDFDNYCQLVNKVQKHTKCLSSCLVLNKRTNSEECQFGYLKELCNFTMYVSKSELRSDMFKEIFSNYLKNVRSDEPALKSIQKLLLHTITERNFSAQETSHLLLKLPLVVSSCTFFILSLNEDGALLRFGPEWKDYCRLKVLLHIPHRSINDFYQDNANIDWIELYNQFSIEIELDGNDLLGKPMENKEDRESNDNEYKKLEDDNTLLQESWMQISTRCLEAATDDLGERFIDTNNMWSGSYEIFPNLSEAGLFLELAKRNQIESNFHNNNDEVFIDPSTLNDKQKEIYNYVTLYYSKTLTNSTNQSIEPLRAIIMGTAGTGKSYVIKAIRNRIFEIAREHKIDPKEEPPILILAPTGVAAFNINGCTIHSAFVKIIVFDEKSMIERRLLAVIDQRLCQAFPQNQNILFGGCLVLFFGDFGQLPPVLDLPMYVSDSRPNDSLSEAEQHIFCDLLLRLRNGQSTEYDWQLLNNRIYSLAPLVAKNAFENAIRLFTKWEKVHEYNLTKLRQLNLPVAKMKAVHTGPNARKASSDITNGLEPILFLSIGPTLTTSNGSQAVLICPIRYTWEGKSGICSHMQFPLCLAWAITIHKSQGLTLSRTVLDIGNKEFAIGLTFVAVSRVCTLSDLLFSSTFSYDRLQKLGESTRLQQRLAEEKRLLSL</sequence>